<evidence type="ECO:0000313" key="2">
    <source>
        <dbReference type="Proteomes" id="UP000030700"/>
    </source>
</evidence>
<gene>
    <name evidence="1" type="ORF">U14_01251</name>
</gene>
<accession>A0A0S6VRN2</accession>
<protein>
    <submittedName>
        <fullName evidence="1">Uncharacterized protein</fullName>
    </submittedName>
</protein>
<reference evidence="1" key="1">
    <citation type="journal article" date="2015" name="PeerJ">
        <title>First genomic representation of candidate bacterial phylum KSB3 points to enhanced environmental sensing as a trigger of wastewater bulking.</title>
        <authorList>
            <person name="Sekiguchi Y."/>
            <person name="Ohashi A."/>
            <person name="Parks D.H."/>
            <person name="Yamauchi T."/>
            <person name="Tyson G.W."/>
            <person name="Hugenholtz P."/>
        </authorList>
    </citation>
    <scope>NUCLEOTIDE SEQUENCE [LARGE SCALE GENOMIC DNA]</scope>
</reference>
<dbReference type="STRING" id="1499966.U14_01251"/>
<dbReference type="Proteomes" id="UP000030700">
    <property type="component" value="Unassembled WGS sequence"/>
</dbReference>
<dbReference type="AlphaFoldDB" id="A0A0S6VRN2"/>
<proteinExistence type="predicted"/>
<organism evidence="1">
    <name type="scientific">Candidatus Moduliflexus flocculans</name>
    <dbReference type="NCBI Taxonomy" id="1499966"/>
    <lineage>
        <taxon>Bacteria</taxon>
        <taxon>Candidatus Moduliflexota</taxon>
        <taxon>Candidatus Moduliflexia</taxon>
        <taxon>Candidatus Moduliflexales</taxon>
        <taxon>Candidatus Moduliflexaceae</taxon>
    </lineage>
</organism>
<keyword evidence="2" id="KW-1185">Reference proteome</keyword>
<sequence>MSQILRIDCRKELFLDILHSTQGWLYHEGWSFQVVEMEANKAIMQLTRKKPENVLCLLGMGTVKVTFCLNETQMQITIIAQSWIDGTEICPFAWLPTVLLMLFAKHIGKKQECQLAKSLSAHFFEFHKQHNRNL</sequence>
<dbReference type="HOGENOM" id="CLU_1892047_0_0_0"/>
<evidence type="ECO:0000313" key="1">
    <source>
        <dbReference type="EMBL" id="GAK50026.1"/>
    </source>
</evidence>
<name>A0A0S6VRN2_9BACT</name>
<dbReference type="EMBL" id="DF820455">
    <property type="protein sequence ID" value="GAK50026.1"/>
    <property type="molecule type" value="Genomic_DNA"/>
</dbReference>